<keyword evidence="3" id="KW-1185">Reference proteome</keyword>
<evidence type="ECO:0000313" key="3">
    <source>
        <dbReference type="Proteomes" id="UP001300012"/>
    </source>
</evidence>
<keyword evidence="2" id="KW-0413">Isomerase</keyword>
<evidence type="ECO:0000313" key="2">
    <source>
        <dbReference type="EMBL" id="MCR8633119.1"/>
    </source>
</evidence>
<proteinExistence type="predicted"/>
<organism evidence="2 3">
    <name type="scientific">Paenibacillus radicis</name>
    <name type="common">ex Xue et al. 2023</name>
    <dbReference type="NCBI Taxonomy" id="2972489"/>
    <lineage>
        <taxon>Bacteria</taxon>
        <taxon>Bacillati</taxon>
        <taxon>Bacillota</taxon>
        <taxon>Bacilli</taxon>
        <taxon>Bacillales</taxon>
        <taxon>Paenibacillaceae</taxon>
        <taxon>Paenibacillus</taxon>
    </lineage>
</organism>
<dbReference type="GO" id="GO:0016853">
    <property type="term" value="F:isomerase activity"/>
    <property type="evidence" value="ECO:0007669"/>
    <property type="project" value="UniProtKB-KW"/>
</dbReference>
<protein>
    <submittedName>
        <fullName evidence="2">Sugar phosphate isomerase/epimerase</fullName>
    </submittedName>
</protein>
<dbReference type="Pfam" id="PF01261">
    <property type="entry name" value="AP_endonuc_2"/>
    <property type="match status" value="1"/>
</dbReference>
<dbReference type="RefSeq" id="WP_258214701.1">
    <property type="nucleotide sequence ID" value="NZ_JANQBD010000013.1"/>
</dbReference>
<dbReference type="Proteomes" id="UP001300012">
    <property type="component" value="Unassembled WGS sequence"/>
</dbReference>
<gene>
    <name evidence="2" type="ORF">NV381_18110</name>
</gene>
<feature type="domain" description="Xylose isomerase-like TIM barrel" evidence="1">
    <location>
        <begin position="131"/>
        <end position="271"/>
    </location>
</feature>
<dbReference type="EMBL" id="JANQBD010000013">
    <property type="protein sequence ID" value="MCR8633119.1"/>
    <property type="molecule type" value="Genomic_DNA"/>
</dbReference>
<dbReference type="SUPFAM" id="SSF51658">
    <property type="entry name" value="Xylose isomerase-like"/>
    <property type="match status" value="1"/>
</dbReference>
<name>A0ABT1YL32_9BACL</name>
<accession>A0ABT1YL32</accession>
<dbReference type="InterPro" id="IPR013022">
    <property type="entry name" value="Xyl_isomerase-like_TIM-brl"/>
</dbReference>
<dbReference type="Gene3D" id="3.20.20.150">
    <property type="entry name" value="Divalent-metal-dependent TIM barrel enzymes"/>
    <property type="match status" value="1"/>
</dbReference>
<comment type="caution">
    <text evidence="2">The sequence shown here is derived from an EMBL/GenBank/DDBJ whole genome shotgun (WGS) entry which is preliminary data.</text>
</comment>
<reference evidence="2 3" key="1">
    <citation type="submission" date="2022-08" db="EMBL/GenBank/DDBJ databases">
        <title>Paenibacillus endoradicis sp. nov., Paenibacillus radicibacter sp. nov and Paenibacillus pararadicis sp. nov., three cold-adapted plant growth-promoting bacteria isolated from root of Larix gmelinii in Great Khingan.</title>
        <authorList>
            <person name="Xue H."/>
        </authorList>
    </citation>
    <scope>NUCLEOTIDE SEQUENCE [LARGE SCALE GENOMIC DNA]</scope>
    <source>
        <strain evidence="2 3">N5-1-1-5</strain>
    </source>
</reference>
<sequence length="306" mass="34226">MKLGFSLQSLAFFGGAGKDSSSEWIAHYESIELFLDVLKASGITSIELRYLPRSANPRVYREIIELIWGMGLVLTVQGEVADTARGSCFAEIYPSMSFIVNHFHKYQSTLLMTLPLVDAWAAKVSNAEWHEQTVRLLRHWTEIVTAEGLPITFALENSKLSSDGSIPGCPLERMLRIVEDIESPSVGICWDLGAYYAEQLRISGHAHPIERYGGGLPSPSFMKRVSHTHLHGVASNGIHNPLIEKESLPLETYTDVLRTSGYEGIYNLEFTMDKCSGMFEPCDLIFGSIRRVKQAHIRPAKSYRGM</sequence>
<evidence type="ECO:0000259" key="1">
    <source>
        <dbReference type="Pfam" id="PF01261"/>
    </source>
</evidence>
<dbReference type="InterPro" id="IPR036237">
    <property type="entry name" value="Xyl_isomerase-like_sf"/>
</dbReference>